<evidence type="ECO:0000313" key="3">
    <source>
        <dbReference type="Proteomes" id="UP001433268"/>
    </source>
</evidence>
<gene>
    <name evidence="2" type="ORF">PG997_008801</name>
</gene>
<name>A0ABR1WBU7_9PEZI</name>
<dbReference type="Proteomes" id="UP001433268">
    <property type="component" value="Unassembled WGS sequence"/>
</dbReference>
<accession>A0ABR1WBU7</accession>
<dbReference type="GeneID" id="92046176"/>
<evidence type="ECO:0000313" key="2">
    <source>
        <dbReference type="EMBL" id="KAK8080983.1"/>
    </source>
</evidence>
<dbReference type="RefSeq" id="XP_066668458.1">
    <property type="nucleotide sequence ID" value="XM_066813116.1"/>
</dbReference>
<protein>
    <submittedName>
        <fullName evidence="2">Uncharacterized protein</fullName>
    </submittedName>
</protein>
<proteinExistence type="predicted"/>
<organism evidence="2 3">
    <name type="scientific">Apiospora hydei</name>
    <dbReference type="NCBI Taxonomy" id="1337664"/>
    <lineage>
        <taxon>Eukaryota</taxon>
        <taxon>Fungi</taxon>
        <taxon>Dikarya</taxon>
        <taxon>Ascomycota</taxon>
        <taxon>Pezizomycotina</taxon>
        <taxon>Sordariomycetes</taxon>
        <taxon>Xylariomycetidae</taxon>
        <taxon>Amphisphaeriales</taxon>
        <taxon>Apiosporaceae</taxon>
        <taxon>Apiospora</taxon>
    </lineage>
</organism>
<feature type="coiled-coil region" evidence="1">
    <location>
        <begin position="6"/>
        <end position="131"/>
    </location>
</feature>
<evidence type="ECO:0000256" key="1">
    <source>
        <dbReference type="SAM" id="Coils"/>
    </source>
</evidence>
<comment type="caution">
    <text evidence="2">The sequence shown here is derived from an EMBL/GenBank/DDBJ whole genome shotgun (WGS) entry which is preliminary data.</text>
</comment>
<sequence>MDPQAYRRLLEEIHALREEKKELQLGQLALQRRLERQGSSAQQLRGQLADERQINEQLRDQLAKQGTAQKELQEKLNDQEAVNTALQMQLDDQQSSNFDLQMQLIDQDVFNKDLKTRLETAKGRMSEAVERAEDITLRYHAALAYTREAVTRANVAVRRANAEMARTDEAEVQNEVLAEENHSLYNDLMDAEDEISIVGATAEAAYLEADRLFAENIRLRATQAGVFRRVRNDTHEMASSDEEDD</sequence>
<reference evidence="2 3" key="1">
    <citation type="submission" date="2023-01" db="EMBL/GenBank/DDBJ databases">
        <title>Analysis of 21 Apiospora genomes using comparative genomics revels a genus with tremendous synthesis potential of carbohydrate active enzymes and secondary metabolites.</title>
        <authorList>
            <person name="Sorensen T."/>
        </authorList>
    </citation>
    <scope>NUCLEOTIDE SEQUENCE [LARGE SCALE GENOMIC DNA]</scope>
    <source>
        <strain evidence="2 3">CBS 114990</strain>
    </source>
</reference>
<keyword evidence="1" id="KW-0175">Coiled coil</keyword>
<keyword evidence="3" id="KW-1185">Reference proteome</keyword>
<dbReference type="EMBL" id="JAQQWN010000006">
    <property type="protein sequence ID" value="KAK8080983.1"/>
    <property type="molecule type" value="Genomic_DNA"/>
</dbReference>